<dbReference type="GO" id="GO:0008675">
    <property type="term" value="F:2-dehydro-3-deoxy-phosphogluconate aldolase activity"/>
    <property type="evidence" value="ECO:0007669"/>
    <property type="project" value="UniProtKB-EC"/>
</dbReference>
<keyword evidence="4 6" id="KW-0456">Lyase</keyword>
<sequence>MRKWNVIRSIAEAGIVAVVRAQGVEQAKEISDACAKGGISSIEVTYTVPGASEVIRALKERDKGHQLIVGAGTVLDAETARIAILAGADFVVGPSFDAETAKLCNRYGVPYLPGCMTIAEMIHALEFGCDVIKLFPGSAFGPTFVKDVKGPLPQLNLMPTGGVSLENVQDWIRNGAVAVGVGGQLIKGTPRKITETAKQFVAKISEVRKEVGR</sequence>
<evidence type="ECO:0000313" key="7">
    <source>
        <dbReference type="Proteomes" id="UP000663505"/>
    </source>
</evidence>
<evidence type="ECO:0000256" key="1">
    <source>
        <dbReference type="ARBA" id="ARBA00004761"/>
    </source>
</evidence>
<dbReference type="InterPro" id="IPR013785">
    <property type="entry name" value="Aldolase_TIM"/>
</dbReference>
<dbReference type="Gene3D" id="3.20.20.70">
    <property type="entry name" value="Aldolase class I"/>
    <property type="match status" value="1"/>
</dbReference>
<protein>
    <submittedName>
        <fullName evidence="6">Bifunctional 2-keto-4-hydroxyglutarate aldolase/2-keto-3-deoxy-6-phosphogluconate aldolase</fullName>
        <ecNumber evidence="6">4.1.2.14</ecNumber>
        <ecNumber evidence="6">4.1.3.16</ecNumber>
    </submittedName>
</protein>
<dbReference type="KEGG" id="afx:JZ786_19460"/>
<dbReference type="Pfam" id="PF01081">
    <property type="entry name" value="Aldolase"/>
    <property type="match status" value="1"/>
</dbReference>
<name>A0A9X7Z5R1_9BACL</name>
<reference evidence="6 7" key="1">
    <citation type="submission" date="2021-02" db="EMBL/GenBank/DDBJ databases">
        <title>Alicyclobacillus curvatus sp. nov. and Alicyclobacillus mengziensis sp. nov., two acidophilic bacteria isolated from acid mine drainage.</title>
        <authorList>
            <person name="Huang Y."/>
        </authorList>
    </citation>
    <scope>NUCLEOTIDE SEQUENCE [LARGE SCALE GENOMIC DNA]</scope>
    <source>
        <strain evidence="6 7">S30H14</strain>
    </source>
</reference>
<comment type="similarity">
    <text evidence="2">Belongs to the KHG/KDPG aldolase family.</text>
</comment>
<organism evidence="6 7">
    <name type="scientific">Alicyclobacillus mengziensis</name>
    <dbReference type="NCBI Taxonomy" id="2931921"/>
    <lineage>
        <taxon>Bacteria</taxon>
        <taxon>Bacillati</taxon>
        <taxon>Bacillota</taxon>
        <taxon>Bacilli</taxon>
        <taxon>Bacillales</taxon>
        <taxon>Alicyclobacillaceae</taxon>
        <taxon>Alicyclobacillus</taxon>
    </lineage>
</organism>
<dbReference type="AlphaFoldDB" id="A0A9X7Z5R1"/>
<proteinExistence type="inferred from homology"/>
<dbReference type="EC" id="4.1.3.16" evidence="6"/>
<evidence type="ECO:0000256" key="2">
    <source>
        <dbReference type="ARBA" id="ARBA00006906"/>
    </source>
</evidence>
<comment type="pathway">
    <text evidence="1">Carbohydrate acid metabolism.</text>
</comment>
<dbReference type="InterPro" id="IPR000887">
    <property type="entry name" value="Aldlse_KDPG_KHG"/>
</dbReference>
<dbReference type="RefSeq" id="WP_206655974.1">
    <property type="nucleotide sequence ID" value="NZ_CP071182.1"/>
</dbReference>
<dbReference type="NCBIfam" id="NF005119">
    <property type="entry name" value="PRK06552.1"/>
    <property type="match status" value="1"/>
</dbReference>
<dbReference type="NCBIfam" id="TIGR01182">
    <property type="entry name" value="eda"/>
    <property type="match status" value="1"/>
</dbReference>
<evidence type="ECO:0000256" key="5">
    <source>
        <dbReference type="ARBA" id="ARBA00023277"/>
    </source>
</evidence>
<dbReference type="PANTHER" id="PTHR30246:SF1">
    <property type="entry name" value="2-DEHYDRO-3-DEOXY-6-PHOSPHOGALACTONATE ALDOLASE-RELATED"/>
    <property type="match status" value="1"/>
</dbReference>
<dbReference type="SUPFAM" id="SSF51569">
    <property type="entry name" value="Aldolase"/>
    <property type="match status" value="1"/>
</dbReference>
<keyword evidence="7" id="KW-1185">Reference proteome</keyword>
<gene>
    <name evidence="6" type="ORF">JZ786_19460</name>
</gene>
<dbReference type="EMBL" id="CP071182">
    <property type="protein sequence ID" value="QSO46607.1"/>
    <property type="molecule type" value="Genomic_DNA"/>
</dbReference>
<dbReference type="EC" id="4.1.2.14" evidence="6"/>
<evidence type="ECO:0000256" key="4">
    <source>
        <dbReference type="ARBA" id="ARBA00023239"/>
    </source>
</evidence>
<dbReference type="Proteomes" id="UP000663505">
    <property type="component" value="Chromosome"/>
</dbReference>
<accession>A0A9X7Z5R1</accession>
<dbReference type="PANTHER" id="PTHR30246">
    <property type="entry name" value="2-KETO-3-DEOXY-6-PHOSPHOGLUCONATE ALDOLASE"/>
    <property type="match status" value="1"/>
</dbReference>
<dbReference type="GO" id="GO:0008700">
    <property type="term" value="F:(R,S)-4-hydroxy-2-oxoglutarate aldolase activity"/>
    <property type="evidence" value="ECO:0007669"/>
    <property type="project" value="UniProtKB-EC"/>
</dbReference>
<evidence type="ECO:0000313" key="6">
    <source>
        <dbReference type="EMBL" id="QSO46607.1"/>
    </source>
</evidence>
<keyword evidence="5" id="KW-0119">Carbohydrate metabolism</keyword>
<comment type="subunit">
    <text evidence="3">Homotrimer.</text>
</comment>
<evidence type="ECO:0000256" key="3">
    <source>
        <dbReference type="ARBA" id="ARBA00011233"/>
    </source>
</evidence>
<dbReference type="CDD" id="cd00452">
    <property type="entry name" value="KDPG_aldolase"/>
    <property type="match status" value="1"/>
</dbReference>